<evidence type="ECO:0008006" key="3">
    <source>
        <dbReference type="Google" id="ProtNLM"/>
    </source>
</evidence>
<proteinExistence type="predicted"/>
<organism evidence="1 2">
    <name type="scientific">Effusibacillus consociatus</name>
    <dbReference type="NCBI Taxonomy" id="1117041"/>
    <lineage>
        <taxon>Bacteria</taxon>
        <taxon>Bacillati</taxon>
        <taxon>Bacillota</taxon>
        <taxon>Bacilli</taxon>
        <taxon>Bacillales</taxon>
        <taxon>Alicyclobacillaceae</taxon>
        <taxon>Effusibacillus</taxon>
    </lineage>
</organism>
<evidence type="ECO:0000313" key="1">
    <source>
        <dbReference type="EMBL" id="MFC4766892.1"/>
    </source>
</evidence>
<reference evidence="2" key="1">
    <citation type="journal article" date="2019" name="Int. J. Syst. Evol. Microbiol.">
        <title>The Global Catalogue of Microorganisms (GCM) 10K type strain sequencing project: providing services to taxonomists for standard genome sequencing and annotation.</title>
        <authorList>
            <consortium name="The Broad Institute Genomics Platform"/>
            <consortium name="The Broad Institute Genome Sequencing Center for Infectious Disease"/>
            <person name="Wu L."/>
            <person name="Ma J."/>
        </authorList>
    </citation>
    <scope>NUCLEOTIDE SEQUENCE [LARGE SCALE GENOMIC DNA]</scope>
    <source>
        <strain evidence="2">WYCCWR 12678</strain>
    </source>
</reference>
<sequence length="168" mass="18195">MNMFDFRVKKVSLHANDGEIWGMGIAAGKWAVSPFVSCDSYQLVGGLAAVKQDIRPSFWSEFVTGISAVTANKSVLYVFLLEFGWCTGGGAINVLISVMAHQVHGQGSTGAGVSYASIGAGTIIDSLMPEGVFRARSGSCKWRQGLRFLWMPYFISCLPPAHRPFLLI</sequence>
<name>A0ABV9Q0Z5_9BACL</name>
<dbReference type="EMBL" id="JBHSHC010000033">
    <property type="protein sequence ID" value="MFC4766892.1"/>
    <property type="molecule type" value="Genomic_DNA"/>
</dbReference>
<evidence type="ECO:0000313" key="2">
    <source>
        <dbReference type="Proteomes" id="UP001596002"/>
    </source>
</evidence>
<dbReference type="Proteomes" id="UP001596002">
    <property type="component" value="Unassembled WGS sequence"/>
</dbReference>
<accession>A0ABV9Q0Z5</accession>
<gene>
    <name evidence="1" type="ORF">ACFO8Q_05860</name>
</gene>
<protein>
    <recommendedName>
        <fullName evidence="3">Major facilitator superfamily (MFS) profile domain-containing protein</fullName>
    </recommendedName>
</protein>
<comment type="caution">
    <text evidence="1">The sequence shown here is derived from an EMBL/GenBank/DDBJ whole genome shotgun (WGS) entry which is preliminary data.</text>
</comment>
<keyword evidence="2" id="KW-1185">Reference proteome</keyword>